<proteinExistence type="predicted"/>
<dbReference type="AlphaFoldDB" id="A0A166MZL6"/>
<gene>
    <name evidence="2" type="ORF">FIBSPDRAFT_682717</name>
</gene>
<dbReference type="STRING" id="436010.A0A166MZL6"/>
<dbReference type="InterPro" id="IPR000210">
    <property type="entry name" value="BTB/POZ_dom"/>
</dbReference>
<dbReference type="Proteomes" id="UP000076532">
    <property type="component" value="Unassembled WGS sequence"/>
</dbReference>
<dbReference type="OrthoDB" id="3357985at2759"/>
<accession>A0A166MZL6</accession>
<name>A0A166MZL6_9AGAM</name>
<dbReference type="Gene3D" id="3.30.710.10">
    <property type="entry name" value="Potassium Channel Kv1.1, Chain A"/>
    <property type="match status" value="1"/>
</dbReference>
<evidence type="ECO:0000313" key="2">
    <source>
        <dbReference type="EMBL" id="KZP24493.1"/>
    </source>
</evidence>
<sequence length="194" mass="21577">TDASAPFDDPKADVILRSSDNVDFRCHKLLLSLASTFFEGMFSLPQPPTEGDDAKKDGLHVVPMEERALVLETILRLCHPSSIGLPPVMDLGDIKSLFDAARKYAMEEAEKLIRSRLVSAPFLEKKPLRVYVIACVLRLTSEARIAAAATLTSDVVTLEELDHFLPELEYMSTADALRLRRYQTDCRKAAQAIT</sequence>
<organism evidence="2 3">
    <name type="scientific">Athelia psychrophila</name>
    <dbReference type="NCBI Taxonomy" id="1759441"/>
    <lineage>
        <taxon>Eukaryota</taxon>
        <taxon>Fungi</taxon>
        <taxon>Dikarya</taxon>
        <taxon>Basidiomycota</taxon>
        <taxon>Agaricomycotina</taxon>
        <taxon>Agaricomycetes</taxon>
        <taxon>Agaricomycetidae</taxon>
        <taxon>Atheliales</taxon>
        <taxon>Atheliaceae</taxon>
        <taxon>Athelia</taxon>
    </lineage>
</organism>
<dbReference type="SUPFAM" id="SSF54695">
    <property type="entry name" value="POZ domain"/>
    <property type="match status" value="1"/>
</dbReference>
<keyword evidence="3" id="KW-1185">Reference proteome</keyword>
<feature type="domain" description="BTB" evidence="1">
    <location>
        <begin position="12"/>
        <end position="87"/>
    </location>
</feature>
<feature type="non-terminal residue" evidence="2">
    <location>
        <position position="194"/>
    </location>
</feature>
<evidence type="ECO:0000259" key="1">
    <source>
        <dbReference type="PROSITE" id="PS50097"/>
    </source>
</evidence>
<dbReference type="EMBL" id="KV417526">
    <property type="protein sequence ID" value="KZP24493.1"/>
    <property type="molecule type" value="Genomic_DNA"/>
</dbReference>
<feature type="non-terminal residue" evidence="2">
    <location>
        <position position="1"/>
    </location>
</feature>
<protein>
    <recommendedName>
        <fullName evidence="1">BTB domain-containing protein</fullName>
    </recommendedName>
</protein>
<evidence type="ECO:0000313" key="3">
    <source>
        <dbReference type="Proteomes" id="UP000076532"/>
    </source>
</evidence>
<dbReference type="PROSITE" id="PS50097">
    <property type="entry name" value="BTB"/>
    <property type="match status" value="1"/>
</dbReference>
<dbReference type="InterPro" id="IPR011333">
    <property type="entry name" value="SKP1/BTB/POZ_sf"/>
</dbReference>
<dbReference type="SMART" id="SM00225">
    <property type="entry name" value="BTB"/>
    <property type="match status" value="1"/>
</dbReference>
<dbReference type="CDD" id="cd18186">
    <property type="entry name" value="BTB_POZ_ZBTB_KLHL-like"/>
    <property type="match status" value="1"/>
</dbReference>
<dbReference type="Pfam" id="PF00651">
    <property type="entry name" value="BTB"/>
    <property type="match status" value="1"/>
</dbReference>
<reference evidence="2 3" key="1">
    <citation type="journal article" date="2016" name="Mol. Biol. Evol.">
        <title>Comparative Genomics of Early-Diverging Mushroom-Forming Fungi Provides Insights into the Origins of Lignocellulose Decay Capabilities.</title>
        <authorList>
            <person name="Nagy L.G."/>
            <person name="Riley R."/>
            <person name="Tritt A."/>
            <person name="Adam C."/>
            <person name="Daum C."/>
            <person name="Floudas D."/>
            <person name="Sun H."/>
            <person name="Yadav J.S."/>
            <person name="Pangilinan J."/>
            <person name="Larsson K.H."/>
            <person name="Matsuura K."/>
            <person name="Barry K."/>
            <person name="Labutti K."/>
            <person name="Kuo R."/>
            <person name="Ohm R.A."/>
            <person name="Bhattacharya S.S."/>
            <person name="Shirouzu T."/>
            <person name="Yoshinaga Y."/>
            <person name="Martin F.M."/>
            <person name="Grigoriev I.V."/>
            <person name="Hibbett D.S."/>
        </authorList>
    </citation>
    <scope>NUCLEOTIDE SEQUENCE [LARGE SCALE GENOMIC DNA]</scope>
    <source>
        <strain evidence="2 3">CBS 109695</strain>
    </source>
</reference>